<dbReference type="OMA" id="IVTGMPT"/>
<dbReference type="PROSITE" id="PS00070">
    <property type="entry name" value="ALDEHYDE_DEHYDR_CYS"/>
    <property type="match status" value="1"/>
</dbReference>
<dbReference type="AlphaFoldDB" id="A0A975HHH8"/>
<dbReference type="InterPro" id="IPR016162">
    <property type="entry name" value="Ald_DH_N"/>
</dbReference>
<dbReference type="Gene3D" id="3.40.309.10">
    <property type="entry name" value="Aldehyde Dehydrogenase, Chain A, domain 2"/>
    <property type="match status" value="1"/>
</dbReference>
<evidence type="ECO:0000256" key="1">
    <source>
        <dbReference type="ARBA" id="ARBA00009986"/>
    </source>
</evidence>
<dbReference type="Pfam" id="PF00171">
    <property type="entry name" value="Aldedh"/>
    <property type="match status" value="1"/>
</dbReference>
<dbReference type="CDD" id="cd07103">
    <property type="entry name" value="ALDH_F5_SSADH_GabD"/>
    <property type="match status" value="1"/>
</dbReference>
<dbReference type="PROSITE" id="PS00687">
    <property type="entry name" value="ALDEHYDE_DEHYDR_GLU"/>
    <property type="match status" value="1"/>
</dbReference>
<dbReference type="NCBIfam" id="TIGR01780">
    <property type="entry name" value="SSADH"/>
    <property type="match status" value="1"/>
</dbReference>
<dbReference type="FunFam" id="3.40.309.10:FF:000004">
    <property type="entry name" value="Succinate-semialdehyde dehydrogenase I"/>
    <property type="match status" value="1"/>
</dbReference>
<dbReference type="InterPro" id="IPR015590">
    <property type="entry name" value="Aldehyde_DH_dom"/>
</dbReference>
<name>A0A975HHH8_9SPHN</name>
<evidence type="ECO:0000313" key="7">
    <source>
        <dbReference type="Proteomes" id="UP000664914"/>
    </source>
</evidence>
<reference evidence="6" key="2">
    <citation type="submission" date="2021-04" db="EMBL/GenBank/DDBJ databases">
        <title>Isolation and genomic analysis of the ibuprofen-degrading bacterium Sphingomonas strain MPO218.</title>
        <authorList>
            <person name="Aulestia M."/>
            <person name="Flores A."/>
            <person name="Mangas E.L."/>
            <person name="Perez-Pulido A.J."/>
            <person name="Santero E."/>
            <person name="Camacho E.M."/>
        </authorList>
    </citation>
    <scope>NUCLEOTIDE SEQUENCE</scope>
    <source>
        <strain evidence="6">MPO218</strain>
    </source>
</reference>
<dbReference type="SUPFAM" id="SSF53720">
    <property type="entry name" value="ALDH-like"/>
    <property type="match status" value="1"/>
</dbReference>
<dbReference type="InterPro" id="IPR016161">
    <property type="entry name" value="Ald_DH/histidinol_DH"/>
</dbReference>
<dbReference type="InterPro" id="IPR050740">
    <property type="entry name" value="Aldehyde_DH_Superfamily"/>
</dbReference>
<comment type="similarity">
    <text evidence="1 4">Belongs to the aldehyde dehydrogenase family.</text>
</comment>
<feature type="domain" description="Aldehyde dehydrogenase" evidence="5">
    <location>
        <begin position="30"/>
        <end position="479"/>
    </location>
</feature>
<gene>
    <name evidence="6" type="ORF">HRJ34_10670</name>
</gene>
<evidence type="ECO:0000259" key="5">
    <source>
        <dbReference type="Pfam" id="PF00171"/>
    </source>
</evidence>
<evidence type="ECO:0000313" key="6">
    <source>
        <dbReference type="EMBL" id="QTH23924.1"/>
    </source>
</evidence>
<keyword evidence="2 4" id="KW-0560">Oxidoreductase</keyword>
<dbReference type="InterPro" id="IPR016163">
    <property type="entry name" value="Ald_DH_C"/>
</dbReference>
<dbReference type="RefSeq" id="WP_012050390.1">
    <property type="nucleotide sequence ID" value="NZ_CP059319.1"/>
</dbReference>
<feature type="active site" evidence="3">
    <location>
        <position position="256"/>
    </location>
</feature>
<dbReference type="GO" id="GO:0009450">
    <property type="term" value="P:gamma-aminobutyric acid catabolic process"/>
    <property type="evidence" value="ECO:0007669"/>
    <property type="project" value="InterPro"/>
</dbReference>
<protein>
    <submittedName>
        <fullName evidence="6">NAD-dependent succinate-semialdehyde dehydrogenase</fullName>
    </submittedName>
</protein>
<organism evidence="6 7">
    <name type="scientific">Rhizorhabdus wittichii</name>
    <dbReference type="NCBI Taxonomy" id="160791"/>
    <lineage>
        <taxon>Bacteria</taxon>
        <taxon>Pseudomonadati</taxon>
        <taxon>Pseudomonadota</taxon>
        <taxon>Alphaproteobacteria</taxon>
        <taxon>Sphingomonadales</taxon>
        <taxon>Sphingomonadaceae</taxon>
        <taxon>Rhizorhabdus</taxon>
    </lineage>
</organism>
<dbReference type="InterPro" id="IPR029510">
    <property type="entry name" value="Ald_DH_CS_GLU"/>
</dbReference>
<evidence type="ECO:0000256" key="3">
    <source>
        <dbReference type="PROSITE-ProRule" id="PRU10007"/>
    </source>
</evidence>
<dbReference type="InterPro" id="IPR010102">
    <property type="entry name" value="Succ_semiAld_DH"/>
</dbReference>
<sequence>MTEGLVLDDPSLLVERCLIGGRFVGDPVEPVVDPATGRTIARVPRLGAEAATAAVEQAQAAFPAWAARTAKERATVLRAWFEQIRAHRADLALILTSEQGKPLAEALGEIDYAAAFVEYYAEEAKRVAGETLASHRADARILVTREPIGVIGAITPWNFPAAMITRKVAPALAVGCTALVKPAPETPLTALALGELAVRAGLPPGVLNIVTGDAAAIGAVMTGHPAVRVVSFTGSTEVGRRLMAQAAPTVKRVALELGGNAPFIVFDDADLDAAVEGAIAAKFRNMGQTCVCANRLYVQDAVHDAFASRLATAIESLQVGPGTEPGVAQGPLINARALAKVEAHVADAVAGGATVALGGRRHPRGGTFYAPTLLIGATPTMRIAREETFGPVAALFRFTDEEEVIAQANASETGLAAYVYTRDLGRAFRVSEALEYGMVGLNTGLISTELAPFGGVKQSGHSREGSHHGLEDYCTLKYVLVAGLRRAGG</sequence>
<dbReference type="Gene3D" id="3.40.605.10">
    <property type="entry name" value="Aldehyde Dehydrogenase, Chain A, domain 1"/>
    <property type="match status" value="1"/>
</dbReference>
<dbReference type="EMBL" id="CP059319">
    <property type="protein sequence ID" value="QTH23924.1"/>
    <property type="molecule type" value="Genomic_DNA"/>
</dbReference>
<dbReference type="InterPro" id="IPR016160">
    <property type="entry name" value="Ald_DH_CS_CYS"/>
</dbReference>
<accession>A0A975HHH8</accession>
<dbReference type="Proteomes" id="UP000664914">
    <property type="component" value="Chromosome"/>
</dbReference>
<evidence type="ECO:0000256" key="4">
    <source>
        <dbReference type="RuleBase" id="RU003345"/>
    </source>
</evidence>
<dbReference type="PANTHER" id="PTHR43353">
    <property type="entry name" value="SUCCINATE-SEMIALDEHYDE DEHYDROGENASE, MITOCHONDRIAL"/>
    <property type="match status" value="1"/>
</dbReference>
<evidence type="ECO:0000256" key="2">
    <source>
        <dbReference type="ARBA" id="ARBA00023002"/>
    </source>
</evidence>
<proteinExistence type="inferred from homology"/>
<dbReference type="GO" id="GO:0005829">
    <property type="term" value="C:cytosol"/>
    <property type="evidence" value="ECO:0007669"/>
    <property type="project" value="TreeGrafter"/>
</dbReference>
<reference evidence="6" key="1">
    <citation type="submission" date="2020-07" db="EMBL/GenBank/DDBJ databases">
        <authorList>
            <person name="Camacho E."/>
        </authorList>
    </citation>
    <scope>NUCLEOTIDE SEQUENCE</scope>
    <source>
        <strain evidence="6">MPO218</strain>
    </source>
</reference>
<dbReference type="GO" id="GO:0004777">
    <property type="term" value="F:succinate-semialdehyde dehydrogenase (NAD+) activity"/>
    <property type="evidence" value="ECO:0007669"/>
    <property type="project" value="TreeGrafter"/>
</dbReference>
<dbReference type="PANTHER" id="PTHR43353:SF5">
    <property type="entry name" value="SUCCINATE-SEMIALDEHYDE DEHYDROGENASE, MITOCHONDRIAL"/>
    <property type="match status" value="1"/>
</dbReference>
<dbReference type="FunFam" id="3.40.605.10:FF:000005">
    <property type="entry name" value="Succinate-semialdehyde dehydrogenase I"/>
    <property type="match status" value="1"/>
</dbReference>